<dbReference type="GO" id="GO:0034974">
    <property type="term" value="C:Swi5-Swi2 complex"/>
    <property type="evidence" value="ECO:0007669"/>
    <property type="project" value="TreeGrafter"/>
</dbReference>
<feature type="compositionally biased region" description="Low complexity" evidence="5">
    <location>
        <begin position="392"/>
        <end position="405"/>
    </location>
</feature>
<keyword evidence="3" id="KW-0234">DNA repair</keyword>
<gene>
    <name evidence="6" type="ORF">GcC1_199011</name>
</gene>
<dbReference type="Proteomes" id="UP000285405">
    <property type="component" value="Unassembled WGS sequence"/>
</dbReference>
<dbReference type="Gene3D" id="1.20.5.170">
    <property type="match status" value="1"/>
</dbReference>
<dbReference type="OrthoDB" id="255837at2759"/>
<feature type="compositionally biased region" description="Low complexity" evidence="5">
    <location>
        <begin position="358"/>
        <end position="379"/>
    </location>
</feature>
<dbReference type="Pfam" id="PF07061">
    <property type="entry name" value="Swi5"/>
    <property type="match status" value="1"/>
</dbReference>
<evidence type="ECO:0000256" key="4">
    <source>
        <dbReference type="SAM" id="Coils"/>
    </source>
</evidence>
<protein>
    <recommendedName>
        <fullName evidence="8">Dna repair protein swi5</fullName>
    </recommendedName>
</protein>
<dbReference type="PANTHER" id="PTHR28529:SF2">
    <property type="entry name" value="DNA REPAIR PROTEIN SWI5 HOMOLOG"/>
    <property type="match status" value="1"/>
</dbReference>
<reference evidence="6 7" key="1">
    <citation type="journal article" date="2018" name="BMC Genomics">
        <title>Comparative genome analyses reveal sequence features reflecting distinct modes of host-adaptation between dicot and monocot powdery mildew.</title>
        <authorList>
            <person name="Wu Y."/>
            <person name="Ma X."/>
            <person name="Pan Z."/>
            <person name="Kale S.D."/>
            <person name="Song Y."/>
            <person name="King H."/>
            <person name="Zhang Q."/>
            <person name="Presley C."/>
            <person name="Deng X."/>
            <person name="Wei C.I."/>
            <person name="Xiao S."/>
        </authorList>
    </citation>
    <scope>NUCLEOTIDE SEQUENCE [LARGE SCALE GENOMIC DNA]</scope>
    <source>
        <strain evidence="6">UCSC1</strain>
    </source>
</reference>
<comment type="caution">
    <text evidence="6">The sequence shown here is derived from an EMBL/GenBank/DDBJ whole genome shotgun (WGS) entry which is preliminary data.</text>
</comment>
<name>A0A420HFE1_9PEZI</name>
<dbReference type="GO" id="GO:0032798">
    <property type="term" value="C:Swi5-Sfr1 complex"/>
    <property type="evidence" value="ECO:0007669"/>
    <property type="project" value="TreeGrafter"/>
</dbReference>
<feature type="compositionally biased region" description="Low complexity" evidence="5">
    <location>
        <begin position="324"/>
        <end position="348"/>
    </location>
</feature>
<dbReference type="GO" id="GO:0000709">
    <property type="term" value="P:meiotic joint molecule formation"/>
    <property type="evidence" value="ECO:0007669"/>
    <property type="project" value="TreeGrafter"/>
</dbReference>
<keyword evidence="2" id="KW-0227">DNA damage</keyword>
<dbReference type="GO" id="GO:0010772">
    <property type="term" value="P:meiotic DNA recombinase assembly involved in reciprocal meiotic recombination"/>
    <property type="evidence" value="ECO:0007669"/>
    <property type="project" value="TreeGrafter"/>
</dbReference>
<evidence type="ECO:0008006" key="8">
    <source>
        <dbReference type="Google" id="ProtNLM"/>
    </source>
</evidence>
<organism evidence="6 7">
    <name type="scientific">Golovinomyces cichoracearum</name>
    <dbReference type="NCBI Taxonomy" id="62708"/>
    <lineage>
        <taxon>Eukaryota</taxon>
        <taxon>Fungi</taxon>
        <taxon>Dikarya</taxon>
        <taxon>Ascomycota</taxon>
        <taxon>Pezizomycotina</taxon>
        <taxon>Leotiomycetes</taxon>
        <taxon>Erysiphales</taxon>
        <taxon>Erysiphaceae</taxon>
        <taxon>Golovinomyces</taxon>
    </lineage>
</organism>
<proteinExistence type="inferred from homology"/>
<keyword evidence="4" id="KW-0175">Coiled coil</keyword>
<feature type="region of interest" description="Disordered" evidence="5">
    <location>
        <begin position="303"/>
        <end position="418"/>
    </location>
</feature>
<sequence length="513" mass="56028">MMKIKMDYESTKEAENTDTNCDDIGVKLGDHESFSECRTKDSDREIKIDATVSDETNQETRRRTAEDRIDNCNIGSRNRVIDGERLEIGCDESVVTIAHVGDQIVTSDDYCRDHHASTAAIDTNSVTSTDDNTKTAAITSEQNSYPGSSQGTELKDLSSSLKRFPVSPQTLSKDPTCTFHEDALFICSNEASTEESTSVPPDFKIISNNSNSFESLSNQTTEQYLNTDMIDDAATFATKPNVFESANSSKNLSLQLDIENNLEVPINNLKDEVLVVSELNQTQLVPELDINMPYKFATGTPLLKGTESPKGSHNLTIAHPHPLSSQIATPTSISSSSSSPLQKLTQSTILGSAPSTRSSSTQIQDPSSSPPHISNRSSSALTQGKSIPLQFSGFSSSSSNCSHSSPTRTETTPKSQLQTKDIMLAELKSIRIASITARNTALETELANKRARLQEITRHLEAPASETVRRHIKLLHDYNDIRDIGQSLIGMIAEQRGVQIGSLYDDFGVGIKD</sequence>
<feature type="compositionally biased region" description="Polar residues" evidence="5">
    <location>
        <begin position="406"/>
        <end position="418"/>
    </location>
</feature>
<dbReference type="EMBL" id="MCBR01019921">
    <property type="protein sequence ID" value="RKF56125.1"/>
    <property type="molecule type" value="Genomic_DNA"/>
</dbReference>
<evidence type="ECO:0000256" key="3">
    <source>
        <dbReference type="ARBA" id="ARBA00023204"/>
    </source>
</evidence>
<comment type="similarity">
    <text evidence="1">Belongs to the SWI5/SAE3 family.</text>
</comment>
<evidence type="ECO:0000313" key="7">
    <source>
        <dbReference type="Proteomes" id="UP000285405"/>
    </source>
</evidence>
<dbReference type="PANTHER" id="PTHR28529">
    <property type="entry name" value="DNA REPAIR PROTEIN SWI5 HOMOLOG"/>
    <property type="match status" value="1"/>
</dbReference>
<evidence type="ECO:0000256" key="2">
    <source>
        <dbReference type="ARBA" id="ARBA00022763"/>
    </source>
</evidence>
<accession>A0A420HFE1</accession>
<feature type="coiled-coil region" evidence="4">
    <location>
        <begin position="432"/>
        <end position="459"/>
    </location>
</feature>
<evidence type="ECO:0000256" key="5">
    <source>
        <dbReference type="SAM" id="MobiDB-lite"/>
    </source>
</evidence>
<evidence type="ECO:0000313" key="6">
    <source>
        <dbReference type="EMBL" id="RKF56125.1"/>
    </source>
</evidence>
<dbReference type="AlphaFoldDB" id="A0A420HFE1"/>
<evidence type="ECO:0000256" key="1">
    <source>
        <dbReference type="ARBA" id="ARBA00008060"/>
    </source>
</evidence>
<dbReference type="InterPro" id="IPR010760">
    <property type="entry name" value="DNA-repair_Swi5"/>
</dbReference>